<dbReference type="KEGG" id="btur:DB313_01385"/>
<proteinExistence type="predicted"/>
<dbReference type="Proteomes" id="UP000275571">
    <property type="component" value="Chromosome"/>
</dbReference>
<evidence type="ECO:0000256" key="1">
    <source>
        <dbReference type="SAM" id="Phobius"/>
    </source>
</evidence>
<evidence type="ECO:0000313" key="2">
    <source>
        <dbReference type="EMBL" id="AYE36155.1"/>
    </source>
</evidence>
<keyword evidence="1" id="KW-0472">Membrane</keyword>
<feature type="transmembrane region" description="Helical" evidence="1">
    <location>
        <begin position="39"/>
        <end position="57"/>
    </location>
</feature>
<name>A0A386PM40_9SPIR</name>
<organism evidence="2 3">
    <name type="scientific">Borrelia turcica IST7</name>
    <dbReference type="NCBI Taxonomy" id="1104446"/>
    <lineage>
        <taxon>Bacteria</taxon>
        <taxon>Pseudomonadati</taxon>
        <taxon>Spirochaetota</taxon>
        <taxon>Spirochaetia</taxon>
        <taxon>Spirochaetales</taxon>
        <taxon>Borreliaceae</taxon>
        <taxon>Borrelia</taxon>
    </lineage>
</organism>
<keyword evidence="1" id="KW-1133">Transmembrane helix</keyword>
<feature type="transmembrane region" description="Helical" evidence="1">
    <location>
        <begin position="9"/>
        <end position="33"/>
    </location>
</feature>
<evidence type="ECO:0000313" key="3">
    <source>
        <dbReference type="Proteomes" id="UP000275571"/>
    </source>
</evidence>
<keyword evidence="3" id="KW-1185">Reference proteome</keyword>
<dbReference type="AlphaFoldDB" id="A0A386PM40"/>
<reference evidence="2 3" key="1">
    <citation type="journal article" date="2018" name="Infect. Genet. Evol.">
        <title>Genome-wide analysis of Borrelia turcica and 'Candidatus Borrelia tachyglossi' shows relapsing fever-like genomes with unique genomic links to Lyme disease Borrelia.</title>
        <authorList>
            <person name="Gofton A.W."/>
            <person name="Margos G."/>
            <person name="Fingerle V."/>
            <person name="Hepner S."/>
            <person name="Loh S.M."/>
            <person name="Ryan U."/>
            <person name="Irwin P."/>
            <person name="Oskam C.L."/>
        </authorList>
    </citation>
    <scope>NUCLEOTIDE SEQUENCE [LARGE SCALE GENOMIC DNA]</scope>
    <source>
        <strain evidence="2 3">IST7</strain>
    </source>
</reference>
<gene>
    <name evidence="2" type="ORF">DB313_01385</name>
</gene>
<dbReference type="OrthoDB" id="350988at2"/>
<accession>A0A386PM40</accession>
<dbReference type="EMBL" id="CP028884">
    <property type="protein sequence ID" value="AYE36155.1"/>
    <property type="molecule type" value="Genomic_DNA"/>
</dbReference>
<protein>
    <submittedName>
        <fullName evidence="2">Uncharacterized protein</fullName>
    </submittedName>
</protein>
<keyword evidence="1" id="KW-0812">Transmembrane</keyword>
<sequence>MLFGKEIRYVLLFSALAFIISVILGLVSHVYFFTILFRAFVQFIFFFFIGLLIEFIYKKYLYDLFKEIRFSSKKENNKYNKGEKYETREVDMNSLADNATIAKKGESNNDFQFMEEFKKHNIEHKDSKPSSNIQFSDKRSSQLSYVEANDPKIVAEAIKTLINKKE</sequence>